<feature type="region of interest" description="Disordered" evidence="1">
    <location>
        <begin position="6"/>
        <end position="47"/>
    </location>
</feature>
<dbReference type="KEGG" id="poz:I0K15_00850"/>
<evidence type="ECO:0000313" key="2">
    <source>
        <dbReference type="EMBL" id="QPH54362.1"/>
    </source>
</evidence>
<gene>
    <name evidence="2" type="ORF">I0K15_00850</name>
</gene>
<organism evidence="2 3">
    <name type="scientific">Pontivivens ytuae</name>
    <dbReference type="NCBI Taxonomy" id="2789856"/>
    <lineage>
        <taxon>Bacteria</taxon>
        <taxon>Pseudomonadati</taxon>
        <taxon>Pseudomonadota</taxon>
        <taxon>Alphaproteobacteria</taxon>
        <taxon>Rhodobacterales</taxon>
        <taxon>Paracoccaceae</taxon>
        <taxon>Pontivivens</taxon>
    </lineage>
</organism>
<accession>A0A7S9LS91</accession>
<dbReference type="RefSeq" id="WP_196103571.1">
    <property type="nucleotide sequence ID" value="NZ_CP064942.1"/>
</dbReference>
<name>A0A7S9LS91_9RHOB</name>
<dbReference type="EMBL" id="CP064942">
    <property type="protein sequence ID" value="QPH54362.1"/>
    <property type="molecule type" value="Genomic_DNA"/>
</dbReference>
<protein>
    <submittedName>
        <fullName evidence="2">Uncharacterized protein</fullName>
    </submittedName>
</protein>
<evidence type="ECO:0000313" key="3">
    <source>
        <dbReference type="Proteomes" id="UP000594800"/>
    </source>
</evidence>
<dbReference type="Proteomes" id="UP000594800">
    <property type="component" value="Chromosome"/>
</dbReference>
<keyword evidence="3" id="KW-1185">Reference proteome</keyword>
<dbReference type="AlphaFoldDB" id="A0A7S9LS91"/>
<proteinExistence type="predicted"/>
<feature type="compositionally biased region" description="Basic and acidic residues" evidence="1">
    <location>
        <begin position="19"/>
        <end position="36"/>
    </location>
</feature>
<sequence>MWRTLLAALRRPPAPAPDPFDHPEIRRMTQHERDDLPSPLREALRRR</sequence>
<evidence type="ECO:0000256" key="1">
    <source>
        <dbReference type="SAM" id="MobiDB-lite"/>
    </source>
</evidence>
<reference evidence="2 3" key="1">
    <citation type="submission" date="2020-11" db="EMBL/GenBank/DDBJ databases">
        <title>Description of Pontivivens ytuae sp. nov. isolated from deep sea sediment of Mariana Trench.</title>
        <authorList>
            <person name="Wang Z."/>
            <person name="Sun Q.-L."/>
            <person name="Xu X.-D."/>
            <person name="Tang Y.-Z."/>
            <person name="Zhang J."/>
        </authorList>
    </citation>
    <scope>NUCLEOTIDE SEQUENCE [LARGE SCALE GENOMIC DNA]</scope>
    <source>
        <strain evidence="2 3">MT2928</strain>
    </source>
</reference>